<protein>
    <recommendedName>
        <fullName evidence="1">DUF7734 domain-containing protein</fullName>
    </recommendedName>
</protein>
<comment type="caution">
    <text evidence="2">The sequence shown here is derived from an EMBL/GenBank/DDBJ whole genome shotgun (WGS) entry which is preliminary data.</text>
</comment>
<reference evidence="2 3" key="1">
    <citation type="submission" date="2021-07" db="EMBL/GenBank/DDBJ databases">
        <title>The Aristolochia fimbriata genome: insights into angiosperm evolution, floral development and chemical biosynthesis.</title>
        <authorList>
            <person name="Jiao Y."/>
        </authorList>
    </citation>
    <scope>NUCLEOTIDE SEQUENCE [LARGE SCALE GENOMIC DNA]</scope>
    <source>
        <strain evidence="2">IBCAS-2021</strain>
        <tissue evidence="2">Leaf</tissue>
    </source>
</reference>
<dbReference type="PANTHER" id="PTHR36729">
    <property type="entry name" value="EXPRESSED PROTEIN"/>
    <property type="match status" value="1"/>
</dbReference>
<evidence type="ECO:0000313" key="2">
    <source>
        <dbReference type="EMBL" id="KAG9444503.1"/>
    </source>
</evidence>
<dbReference type="InterPro" id="IPR056636">
    <property type="entry name" value="DUF7734"/>
</dbReference>
<dbReference type="EMBL" id="JAINDJ010000006">
    <property type="protein sequence ID" value="KAG9444503.1"/>
    <property type="molecule type" value="Genomic_DNA"/>
</dbReference>
<accession>A0AAV7E6P6</accession>
<dbReference type="GO" id="GO:0009507">
    <property type="term" value="C:chloroplast"/>
    <property type="evidence" value="ECO:0007669"/>
    <property type="project" value="TreeGrafter"/>
</dbReference>
<feature type="domain" description="DUF7734" evidence="1">
    <location>
        <begin position="83"/>
        <end position="170"/>
    </location>
</feature>
<gene>
    <name evidence="2" type="ORF">H6P81_015843</name>
</gene>
<dbReference type="Proteomes" id="UP000825729">
    <property type="component" value="Unassembled WGS sequence"/>
</dbReference>
<evidence type="ECO:0000259" key="1">
    <source>
        <dbReference type="Pfam" id="PF24869"/>
    </source>
</evidence>
<proteinExistence type="predicted"/>
<dbReference type="Pfam" id="PF24869">
    <property type="entry name" value="DUF7734"/>
    <property type="match status" value="1"/>
</dbReference>
<sequence length="179" mass="20267">MLMQARLSQMCGHSLPPLSCGKSFATHKLLNVSTVLRAPIWSLHKPPKQGTFCKARRRVRYNDDDEDDEEEEDEELGYNAEISMLESYTQSAQDEVLLVRATVDDQQEEVLVFKGFSSSLSFETSPDPSKSVLPARAIIKSVDRIKGPFNPANVEYIEKDLTWDDFKARLLQSPSQDDL</sequence>
<dbReference type="AlphaFoldDB" id="A0AAV7E6P6"/>
<name>A0AAV7E6P6_ARIFI</name>
<evidence type="ECO:0000313" key="3">
    <source>
        <dbReference type="Proteomes" id="UP000825729"/>
    </source>
</evidence>
<organism evidence="2 3">
    <name type="scientific">Aristolochia fimbriata</name>
    <name type="common">White veined hardy Dutchman's pipe vine</name>
    <dbReference type="NCBI Taxonomy" id="158543"/>
    <lineage>
        <taxon>Eukaryota</taxon>
        <taxon>Viridiplantae</taxon>
        <taxon>Streptophyta</taxon>
        <taxon>Embryophyta</taxon>
        <taxon>Tracheophyta</taxon>
        <taxon>Spermatophyta</taxon>
        <taxon>Magnoliopsida</taxon>
        <taxon>Magnoliidae</taxon>
        <taxon>Piperales</taxon>
        <taxon>Aristolochiaceae</taxon>
        <taxon>Aristolochia</taxon>
    </lineage>
</organism>
<dbReference type="PANTHER" id="PTHR36729:SF2">
    <property type="entry name" value="EXPRESSED PROTEIN"/>
    <property type="match status" value="1"/>
</dbReference>
<keyword evidence="3" id="KW-1185">Reference proteome</keyword>